<dbReference type="AlphaFoldDB" id="A0A3D9KCZ8"/>
<dbReference type="Pfam" id="PF11518">
    <property type="entry name" value="DUF3221"/>
    <property type="match status" value="1"/>
</dbReference>
<feature type="signal peptide" evidence="1">
    <location>
        <begin position="1"/>
        <end position="22"/>
    </location>
</feature>
<dbReference type="EMBL" id="QRDZ01000006">
    <property type="protein sequence ID" value="RED84152.1"/>
    <property type="molecule type" value="Genomic_DNA"/>
</dbReference>
<protein>
    <submittedName>
        <fullName evidence="2">Uncharacterized protein DUF3221</fullName>
    </submittedName>
</protein>
<reference evidence="2 3" key="1">
    <citation type="submission" date="2018-07" db="EMBL/GenBank/DDBJ databases">
        <title>Genomic Encyclopedia of Type Strains, Phase III (KMG-III): the genomes of soil and plant-associated and newly described type strains.</title>
        <authorList>
            <person name="Whitman W."/>
        </authorList>
    </citation>
    <scope>NUCLEOTIDE SEQUENCE [LARGE SCALE GENOMIC DNA]</scope>
    <source>
        <strain evidence="2 3">CECT 7287</strain>
    </source>
</reference>
<dbReference type="PROSITE" id="PS51257">
    <property type="entry name" value="PROKAR_LIPOPROTEIN"/>
    <property type="match status" value="1"/>
</dbReference>
<dbReference type="RefSeq" id="WP_181917587.1">
    <property type="nucleotide sequence ID" value="NZ_QRDZ01000006.1"/>
</dbReference>
<name>A0A3D9KCZ8_9BACL</name>
<keyword evidence="1" id="KW-0732">Signal</keyword>
<organism evidence="2 3">
    <name type="scientific">Cohnella phaseoli</name>
    <dbReference type="NCBI Taxonomy" id="456490"/>
    <lineage>
        <taxon>Bacteria</taxon>
        <taxon>Bacillati</taxon>
        <taxon>Bacillota</taxon>
        <taxon>Bacilli</taxon>
        <taxon>Bacillales</taxon>
        <taxon>Paenibacillaceae</taxon>
        <taxon>Cohnella</taxon>
    </lineage>
</organism>
<feature type="chain" id="PRO_5039124902" evidence="1">
    <location>
        <begin position="23"/>
        <end position="185"/>
    </location>
</feature>
<gene>
    <name evidence="2" type="ORF">DFP98_10622</name>
</gene>
<dbReference type="InterPro" id="IPR021598">
    <property type="entry name" value="DUF3221"/>
</dbReference>
<evidence type="ECO:0000256" key="1">
    <source>
        <dbReference type="SAM" id="SignalP"/>
    </source>
</evidence>
<keyword evidence="3" id="KW-1185">Reference proteome</keyword>
<comment type="caution">
    <text evidence="2">The sequence shown here is derived from an EMBL/GenBank/DDBJ whole genome shotgun (WGS) entry which is preliminary data.</text>
</comment>
<evidence type="ECO:0000313" key="3">
    <source>
        <dbReference type="Proteomes" id="UP000256977"/>
    </source>
</evidence>
<proteinExistence type="predicted"/>
<evidence type="ECO:0000313" key="2">
    <source>
        <dbReference type="EMBL" id="RED84152.1"/>
    </source>
</evidence>
<accession>A0A3D9KCZ8</accession>
<dbReference type="Proteomes" id="UP000256977">
    <property type="component" value="Unassembled WGS sequence"/>
</dbReference>
<sequence>MRKKGNLLALLAALVCLLVACGERTTGTAANNGAGQPSGEPEYDYTGYIVDMRDGRILVTGSEEMDFSANGGASHYYEAIWYQYAGSEVDIGQQVRVWSDGAIAESYPAQGKAKRVEIVAAQQPDGASLATEEAIRQALKAPEAGGMFPPSVIAAEYEADSGQWLIELAHNGEAETVVITIPDAK</sequence>